<evidence type="ECO:0000256" key="5">
    <source>
        <dbReference type="ARBA" id="ARBA00022989"/>
    </source>
</evidence>
<evidence type="ECO:0000256" key="6">
    <source>
        <dbReference type="ARBA" id="ARBA00023065"/>
    </source>
</evidence>
<protein>
    <submittedName>
        <fullName evidence="11">Putative mechanosensitive ion channel MscS, LSM domain-containing protein</fullName>
    </submittedName>
</protein>
<keyword evidence="8" id="KW-0407">Ion channel</keyword>
<feature type="domain" description="Mechanosensitive ion channel MscS" evidence="10">
    <location>
        <begin position="175"/>
        <end position="240"/>
    </location>
</feature>
<evidence type="ECO:0000256" key="1">
    <source>
        <dbReference type="ARBA" id="ARBA00004141"/>
    </source>
</evidence>
<dbReference type="EMBL" id="PDCK01000039">
    <property type="protein sequence ID" value="PRQ55651.1"/>
    <property type="molecule type" value="Genomic_DNA"/>
</dbReference>
<comment type="subcellular location">
    <subcellularLocation>
        <location evidence="1">Membrane</location>
        <topology evidence="1">Multi-pass membrane protein</topology>
    </subcellularLocation>
</comment>
<keyword evidence="4 9" id="KW-0812">Transmembrane</keyword>
<evidence type="ECO:0000313" key="12">
    <source>
        <dbReference type="Proteomes" id="UP000238479"/>
    </source>
</evidence>
<evidence type="ECO:0000313" key="11">
    <source>
        <dbReference type="EMBL" id="PRQ55651.1"/>
    </source>
</evidence>
<keyword evidence="3" id="KW-0813">Transport</keyword>
<keyword evidence="12" id="KW-1185">Reference proteome</keyword>
<proteinExistence type="inferred from homology"/>
<gene>
    <name evidence="11" type="ORF">RchiOBHm_Chr1g0326941</name>
</gene>
<keyword evidence="7 9" id="KW-0472">Membrane</keyword>
<dbReference type="Gene3D" id="2.30.30.60">
    <property type="match status" value="1"/>
</dbReference>
<evidence type="ECO:0000256" key="4">
    <source>
        <dbReference type="ARBA" id="ARBA00022692"/>
    </source>
</evidence>
<dbReference type="GO" id="GO:0008381">
    <property type="term" value="F:mechanosensitive monoatomic ion channel activity"/>
    <property type="evidence" value="ECO:0007669"/>
    <property type="project" value="TreeGrafter"/>
</dbReference>
<keyword evidence="6" id="KW-0406">Ion transport</keyword>
<dbReference type="GO" id="GO:0050982">
    <property type="term" value="P:detection of mechanical stimulus"/>
    <property type="evidence" value="ECO:0007669"/>
    <property type="project" value="TreeGrafter"/>
</dbReference>
<sequence length="346" mass="39680">MKQVSASTMEVLVDALSSSAGLSTFSYTLDRDRGLKQKEMQIVNEIQAIAAASHIFTNVAQRDYEYIEEDDLRRFMINEDVELVFRLIDVGETGKIDKRALTDWVVKVYNGRKALDHALTDTKAAVKQLNEIVTGILIVIIIVVWLILMEVATTKVLVFISSQLVLAAFIFGNTCKNIFEAIVFVFVIHPFDVGDRCLVDGVPLRVEEMNILTTVFLKLNNERVYYPNSVLSTKTISNYYRSSDMGDTVDFSIDLIPVDRINLLKAKIKSYLESNPQYWHPDHNVVVIEIENVNKLKMALYFNHTMNFQEFREINKRRSELVIELMRIFEELNIVYNLLPHDVSVA</sequence>
<dbReference type="SUPFAM" id="SSF50182">
    <property type="entry name" value="Sm-like ribonucleoproteins"/>
    <property type="match status" value="1"/>
</dbReference>
<dbReference type="GO" id="GO:0006820">
    <property type="term" value="P:monoatomic anion transport"/>
    <property type="evidence" value="ECO:0007669"/>
    <property type="project" value="TreeGrafter"/>
</dbReference>
<evidence type="ECO:0000256" key="8">
    <source>
        <dbReference type="ARBA" id="ARBA00023303"/>
    </source>
</evidence>
<dbReference type="FunFam" id="2.30.30.60:FF:000003">
    <property type="entry name" value="Predicted mechanosensitive ion channel"/>
    <property type="match status" value="1"/>
</dbReference>
<reference evidence="11 12" key="1">
    <citation type="journal article" date="2018" name="Nat. Genet.">
        <title>The Rosa genome provides new insights in the design of modern roses.</title>
        <authorList>
            <person name="Bendahmane M."/>
        </authorList>
    </citation>
    <scope>NUCLEOTIDE SEQUENCE [LARGE SCALE GENOMIC DNA]</scope>
    <source>
        <strain evidence="12">cv. Old Blush</strain>
    </source>
</reference>
<accession>A0A2P6SAG7</accession>
<dbReference type="PANTHER" id="PTHR31618:SF20">
    <property type="entry name" value="MECHANOSENSITIVE ION CHANNEL PROTEIN 10"/>
    <property type="match status" value="1"/>
</dbReference>
<evidence type="ECO:0000259" key="10">
    <source>
        <dbReference type="Pfam" id="PF00924"/>
    </source>
</evidence>
<dbReference type="InterPro" id="IPR006685">
    <property type="entry name" value="MscS_channel_2nd"/>
</dbReference>
<dbReference type="PANTHER" id="PTHR31618">
    <property type="entry name" value="MECHANOSENSITIVE ION CHANNEL PROTEIN 5"/>
    <property type="match status" value="1"/>
</dbReference>
<comment type="caution">
    <text evidence="11">The sequence shown here is derived from an EMBL/GenBank/DDBJ whole genome shotgun (WGS) entry which is preliminary data.</text>
</comment>
<dbReference type="STRING" id="74649.A0A2P6SAG7"/>
<name>A0A2P6SAG7_ROSCH</name>
<dbReference type="Proteomes" id="UP000238479">
    <property type="component" value="Chromosome 1"/>
</dbReference>
<comment type="similarity">
    <text evidence="2">Belongs to the MscS (TC 1.A.23) family.</text>
</comment>
<keyword evidence="5 9" id="KW-1133">Transmembrane helix</keyword>
<evidence type="ECO:0000256" key="7">
    <source>
        <dbReference type="ARBA" id="ARBA00023136"/>
    </source>
</evidence>
<dbReference type="Gramene" id="PRQ55651">
    <property type="protein sequence ID" value="PRQ55651"/>
    <property type="gene ID" value="RchiOBHm_Chr1g0326941"/>
</dbReference>
<evidence type="ECO:0000256" key="2">
    <source>
        <dbReference type="ARBA" id="ARBA00008017"/>
    </source>
</evidence>
<feature type="transmembrane region" description="Helical" evidence="9">
    <location>
        <begin position="129"/>
        <end position="148"/>
    </location>
</feature>
<dbReference type="InterPro" id="IPR023408">
    <property type="entry name" value="MscS_beta-dom_sf"/>
</dbReference>
<dbReference type="InterPro" id="IPR010920">
    <property type="entry name" value="LSM_dom_sf"/>
</dbReference>
<dbReference type="OMA" id="RTTWNYS"/>
<evidence type="ECO:0000256" key="9">
    <source>
        <dbReference type="SAM" id="Phobius"/>
    </source>
</evidence>
<dbReference type="Pfam" id="PF00924">
    <property type="entry name" value="MS_channel_2nd"/>
    <property type="match status" value="1"/>
</dbReference>
<dbReference type="InterPro" id="IPR016688">
    <property type="entry name" value="MscS-like_plants/fungi"/>
</dbReference>
<dbReference type="AlphaFoldDB" id="A0A2P6SAG7"/>
<dbReference type="GO" id="GO:0005886">
    <property type="term" value="C:plasma membrane"/>
    <property type="evidence" value="ECO:0007669"/>
    <property type="project" value="UniProtKB-ARBA"/>
</dbReference>
<organism evidence="11 12">
    <name type="scientific">Rosa chinensis</name>
    <name type="common">China rose</name>
    <dbReference type="NCBI Taxonomy" id="74649"/>
    <lineage>
        <taxon>Eukaryota</taxon>
        <taxon>Viridiplantae</taxon>
        <taxon>Streptophyta</taxon>
        <taxon>Embryophyta</taxon>
        <taxon>Tracheophyta</taxon>
        <taxon>Spermatophyta</taxon>
        <taxon>Magnoliopsida</taxon>
        <taxon>eudicotyledons</taxon>
        <taxon>Gunneridae</taxon>
        <taxon>Pentapetalae</taxon>
        <taxon>rosids</taxon>
        <taxon>fabids</taxon>
        <taxon>Rosales</taxon>
        <taxon>Rosaceae</taxon>
        <taxon>Rosoideae</taxon>
        <taxon>Rosoideae incertae sedis</taxon>
        <taxon>Rosa</taxon>
    </lineage>
</organism>
<evidence type="ECO:0000256" key="3">
    <source>
        <dbReference type="ARBA" id="ARBA00022448"/>
    </source>
</evidence>